<proteinExistence type="predicted"/>
<evidence type="ECO:0000256" key="1">
    <source>
        <dbReference type="SAM" id="SignalP"/>
    </source>
</evidence>
<dbReference type="Gene3D" id="3.30.420.10">
    <property type="entry name" value="Ribonuclease H-like superfamily/Ribonuclease H"/>
    <property type="match status" value="1"/>
</dbReference>
<organism evidence="2 3">
    <name type="scientific">Araneus ventricosus</name>
    <name type="common">Orbweaver spider</name>
    <name type="synonym">Epeira ventricosa</name>
    <dbReference type="NCBI Taxonomy" id="182803"/>
    <lineage>
        <taxon>Eukaryota</taxon>
        <taxon>Metazoa</taxon>
        <taxon>Ecdysozoa</taxon>
        <taxon>Arthropoda</taxon>
        <taxon>Chelicerata</taxon>
        <taxon>Arachnida</taxon>
        <taxon>Araneae</taxon>
        <taxon>Araneomorphae</taxon>
        <taxon>Entelegynae</taxon>
        <taxon>Araneoidea</taxon>
        <taxon>Araneidae</taxon>
        <taxon>Araneus</taxon>
    </lineage>
</organism>
<dbReference type="GO" id="GO:0003676">
    <property type="term" value="F:nucleic acid binding"/>
    <property type="evidence" value="ECO:0007669"/>
    <property type="project" value="InterPro"/>
</dbReference>
<sequence>MNAGVYFLCVFLSSNCVVVPGYVGPERNGNWIREQWNSVLFIDDSKCTLQNDSDRTLMQKEQGTRYNQSEIRERDNYIVDVIMIWAGITSGGHTDLHILHG</sequence>
<name>A0A4Y2DGD6_ARAVE</name>
<dbReference type="AlphaFoldDB" id="A0A4Y2DGD6"/>
<feature type="signal peptide" evidence="1">
    <location>
        <begin position="1"/>
        <end position="21"/>
    </location>
</feature>
<keyword evidence="1" id="KW-0732">Signal</keyword>
<dbReference type="EMBL" id="BGPR01000354">
    <property type="protein sequence ID" value="GBM15086.1"/>
    <property type="molecule type" value="Genomic_DNA"/>
</dbReference>
<evidence type="ECO:0000313" key="3">
    <source>
        <dbReference type="Proteomes" id="UP000499080"/>
    </source>
</evidence>
<reference evidence="2 3" key="1">
    <citation type="journal article" date="2019" name="Sci. Rep.">
        <title>Orb-weaving spider Araneus ventricosus genome elucidates the spidroin gene catalogue.</title>
        <authorList>
            <person name="Kono N."/>
            <person name="Nakamura H."/>
            <person name="Ohtoshi R."/>
            <person name="Moran D.A.P."/>
            <person name="Shinohara A."/>
            <person name="Yoshida Y."/>
            <person name="Fujiwara M."/>
            <person name="Mori M."/>
            <person name="Tomita M."/>
            <person name="Arakawa K."/>
        </authorList>
    </citation>
    <scope>NUCLEOTIDE SEQUENCE [LARGE SCALE GENOMIC DNA]</scope>
</reference>
<dbReference type="InterPro" id="IPR036397">
    <property type="entry name" value="RNaseH_sf"/>
</dbReference>
<keyword evidence="3" id="KW-1185">Reference proteome</keyword>
<evidence type="ECO:0000313" key="2">
    <source>
        <dbReference type="EMBL" id="GBM15086.1"/>
    </source>
</evidence>
<dbReference type="Proteomes" id="UP000499080">
    <property type="component" value="Unassembled WGS sequence"/>
</dbReference>
<evidence type="ECO:0008006" key="4">
    <source>
        <dbReference type="Google" id="ProtNLM"/>
    </source>
</evidence>
<accession>A0A4Y2DGD6</accession>
<comment type="caution">
    <text evidence="2">The sequence shown here is derived from an EMBL/GenBank/DDBJ whole genome shotgun (WGS) entry which is preliminary data.</text>
</comment>
<protein>
    <recommendedName>
        <fullName evidence="4">DDE Tnp4 domain-containing protein</fullName>
    </recommendedName>
</protein>
<dbReference type="OrthoDB" id="9996331at2759"/>
<feature type="chain" id="PRO_5021365136" description="DDE Tnp4 domain-containing protein" evidence="1">
    <location>
        <begin position="22"/>
        <end position="101"/>
    </location>
</feature>
<gene>
    <name evidence="2" type="ORF">AVEN_150103_1</name>
</gene>